<keyword evidence="2" id="KW-1185">Reference proteome</keyword>
<name>A0A9Q3FE37_9BASI</name>
<reference evidence="1" key="1">
    <citation type="submission" date="2021-03" db="EMBL/GenBank/DDBJ databases">
        <title>Draft genome sequence of rust myrtle Austropuccinia psidii MF-1, a brazilian biotype.</title>
        <authorList>
            <person name="Quecine M.C."/>
            <person name="Pachon D.M.R."/>
            <person name="Bonatelli M.L."/>
            <person name="Correr F.H."/>
            <person name="Franceschini L.M."/>
            <person name="Leite T.F."/>
            <person name="Margarido G.R.A."/>
            <person name="Almeida C.A."/>
            <person name="Ferrarezi J.A."/>
            <person name="Labate C.A."/>
        </authorList>
    </citation>
    <scope>NUCLEOTIDE SEQUENCE</scope>
    <source>
        <strain evidence="1">MF-1</strain>
    </source>
</reference>
<protein>
    <submittedName>
        <fullName evidence="1">Uncharacterized protein</fullName>
    </submittedName>
</protein>
<evidence type="ECO:0000313" key="1">
    <source>
        <dbReference type="EMBL" id="MBW0538606.1"/>
    </source>
</evidence>
<feature type="non-terminal residue" evidence="1">
    <location>
        <position position="57"/>
    </location>
</feature>
<gene>
    <name evidence="1" type="ORF">O181_078321</name>
</gene>
<proteinExistence type="predicted"/>
<dbReference type="AlphaFoldDB" id="A0A9Q3FE37"/>
<sequence>MTCASMESLILIPANLRCIRDIRETLFPALLPVILYSRLIIPRLDKASHRLHAKASP</sequence>
<evidence type="ECO:0000313" key="2">
    <source>
        <dbReference type="Proteomes" id="UP000765509"/>
    </source>
</evidence>
<comment type="caution">
    <text evidence="1">The sequence shown here is derived from an EMBL/GenBank/DDBJ whole genome shotgun (WGS) entry which is preliminary data.</text>
</comment>
<dbReference type="EMBL" id="AVOT02043200">
    <property type="protein sequence ID" value="MBW0538606.1"/>
    <property type="molecule type" value="Genomic_DNA"/>
</dbReference>
<accession>A0A9Q3FE37</accession>
<dbReference type="Proteomes" id="UP000765509">
    <property type="component" value="Unassembled WGS sequence"/>
</dbReference>
<organism evidence="1 2">
    <name type="scientific">Austropuccinia psidii MF-1</name>
    <dbReference type="NCBI Taxonomy" id="1389203"/>
    <lineage>
        <taxon>Eukaryota</taxon>
        <taxon>Fungi</taxon>
        <taxon>Dikarya</taxon>
        <taxon>Basidiomycota</taxon>
        <taxon>Pucciniomycotina</taxon>
        <taxon>Pucciniomycetes</taxon>
        <taxon>Pucciniales</taxon>
        <taxon>Sphaerophragmiaceae</taxon>
        <taxon>Austropuccinia</taxon>
    </lineage>
</organism>